<dbReference type="GO" id="GO:0005634">
    <property type="term" value="C:nucleus"/>
    <property type="evidence" value="ECO:0007669"/>
    <property type="project" value="UniProtKB-SubCell"/>
</dbReference>
<dbReference type="InterPro" id="IPR036060">
    <property type="entry name" value="Znf_C2H2C_sf"/>
</dbReference>
<keyword evidence="12" id="KW-1185">Reference proteome</keyword>
<dbReference type="InterPro" id="IPR002515">
    <property type="entry name" value="Znf_C2H2C"/>
</dbReference>
<proteinExistence type="inferred from homology"/>
<protein>
    <submittedName>
        <fullName evidence="11">Myelin transcription factor 1-like protein</fullName>
    </submittedName>
</protein>
<dbReference type="Gene3D" id="4.10.320.30">
    <property type="match status" value="4"/>
</dbReference>
<keyword evidence="6" id="KW-0862">Zinc</keyword>
<gene>
    <name evidence="11" type="primary">Myt1l_0</name>
    <name evidence="11" type="ORF">Bhyg_09697</name>
</gene>
<feature type="region of interest" description="Disordered" evidence="10">
    <location>
        <begin position="621"/>
        <end position="647"/>
    </location>
</feature>
<feature type="compositionally biased region" description="Basic and acidic residues" evidence="10">
    <location>
        <begin position="1072"/>
        <end position="1081"/>
    </location>
</feature>
<dbReference type="FunFam" id="4.10.320.30:FF:000001">
    <property type="entry name" value="Myelin transcription factor 1-like, a"/>
    <property type="match status" value="4"/>
</dbReference>
<evidence type="ECO:0000256" key="9">
    <source>
        <dbReference type="ARBA" id="ARBA00023242"/>
    </source>
</evidence>
<dbReference type="PROSITE" id="PS51802">
    <property type="entry name" value="ZF_CCHHC"/>
    <property type="match status" value="4"/>
</dbReference>
<feature type="compositionally biased region" description="Low complexity" evidence="10">
    <location>
        <begin position="902"/>
        <end position="913"/>
    </location>
</feature>
<dbReference type="OrthoDB" id="10069059at2759"/>
<evidence type="ECO:0000256" key="8">
    <source>
        <dbReference type="ARBA" id="ARBA00023163"/>
    </source>
</evidence>
<evidence type="ECO:0000256" key="4">
    <source>
        <dbReference type="ARBA" id="ARBA00022737"/>
    </source>
</evidence>
<feature type="region of interest" description="Disordered" evidence="10">
    <location>
        <begin position="936"/>
        <end position="968"/>
    </location>
</feature>
<keyword evidence="3" id="KW-0479">Metal-binding</keyword>
<keyword evidence="5" id="KW-0863">Zinc-finger</keyword>
<evidence type="ECO:0000256" key="6">
    <source>
        <dbReference type="ARBA" id="ARBA00022833"/>
    </source>
</evidence>
<dbReference type="SUPFAM" id="SSF103637">
    <property type="entry name" value="CCHHC domain"/>
    <property type="match status" value="4"/>
</dbReference>
<dbReference type="GO" id="GO:0008270">
    <property type="term" value="F:zinc ion binding"/>
    <property type="evidence" value="ECO:0007669"/>
    <property type="project" value="UniProtKB-KW"/>
</dbReference>
<evidence type="ECO:0000256" key="3">
    <source>
        <dbReference type="ARBA" id="ARBA00022723"/>
    </source>
</evidence>
<evidence type="ECO:0000256" key="10">
    <source>
        <dbReference type="SAM" id="MobiDB-lite"/>
    </source>
</evidence>
<reference evidence="11" key="1">
    <citation type="submission" date="2022-07" db="EMBL/GenBank/DDBJ databases">
        <authorList>
            <person name="Trinca V."/>
            <person name="Uliana J.V.C."/>
            <person name="Torres T.T."/>
            <person name="Ward R.J."/>
            <person name="Monesi N."/>
        </authorList>
    </citation>
    <scope>NUCLEOTIDE SEQUENCE</scope>
    <source>
        <strain evidence="11">HSMRA1968</strain>
        <tissue evidence="11">Whole embryos</tissue>
    </source>
</reference>
<feature type="compositionally biased region" description="Low complexity" evidence="10">
    <location>
        <begin position="624"/>
        <end position="646"/>
    </location>
</feature>
<feature type="compositionally biased region" description="Polar residues" evidence="10">
    <location>
        <begin position="1105"/>
        <end position="1114"/>
    </location>
</feature>
<comment type="similarity">
    <text evidence="2">Belongs to the MYT1 family.</text>
</comment>
<feature type="region of interest" description="Disordered" evidence="10">
    <location>
        <begin position="880"/>
        <end position="922"/>
    </location>
</feature>
<dbReference type="GO" id="GO:0007399">
    <property type="term" value="P:nervous system development"/>
    <property type="evidence" value="ECO:0007669"/>
    <property type="project" value="UniProtKB-KW"/>
</dbReference>
<feature type="region of interest" description="Disordered" evidence="10">
    <location>
        <begin position="762"/>
        <end position="786"/>
    </location>
</feature>
<dbReference type="EMBL" id="WJQU01000003">
    <property type="protein sequence ID" value="KAJ6636971.1"/>
    <property type="molecule type" value="Genomic_DNA"/>
</dbReference>
<dbReference type="GO" id="GO:0000981">
    <property type="term" value="F:DNA-binding transcription factor activity, RNA polymerase II-specific"/>
    <property type="evidence" value="ECO:0007669"/>
    <property type="project" value="TreeGrafter"/>
</dbReference>
<feature type="region of interest" description="Disordered" evidence="10">
    <location>
        <begin position="1066"/>
        <end position="1143"/>
    </location>
</feature>
<organism evidence="11 12">
    <name type="scientific">Pseudolycoriella hygida</name>
    <dbReference type="NCBI Taxonomy" id="35572"/>
    <lineage>
        <taxon>Eukaryota</taxon>
        <taxon>Metazoa</taxon>
        <taxon>Ecdysozoa</taxon>
        <taxon>Arthropoda</taxon>
        <taxon>Hexapoda</taxon>
        <taxon>Insecta</taxon>
        <taxon>Pterygota</taxon>
        <taxon>Neoptera</taxon>
        <taxon>Endopterygota</taxon>
        <taxon>Diptera</taxon>
        <taxon>Nematocera</taxon>
        <taxon>Sciaroidea</taxon>
        <taxon>Sciaridae</taxon>
        <taxon>Pseudolycoriella</taxon>
    </lineage>
</organism>
<evidence type="ECO:0000256" key="5">
    <source>
        <dbReference type="ARBA" id="ARBA00022771"/>
    </source>
</evidence>
<dbReference type="Pfam" id="PF01530">
    <property type="entry name" value="zf-C2HC"/>
    <property type="match status" value="4"/>
</dbReference>
<comment type="caution">
    <text evidence="11">The sequence shown here is derived from an EMBL/GenBank/DDBJ whole genome shotgun (WGS) entry which is preliminary data.</text>
</comment>
<keyword evidence="9" id="KW-0539">Nucleus</keyword>
<dbReference type="AlphaFoldDB" id="A0A9Q0MS14"/>
<evidence type="ECO:0000256" key="7">
    <source>
        <dbReference type="ARBA" id="ARBA00023015"/>
    </source>
</evidence>
<evidence type="ECO:0000256" key="2">
    <source>
        <dbReference type="ARBA" id="ARBA00010194"/>
    </source>
</evidence>
<dbReference type="GO" id="GO:0000978">
    <property type="term" value="F:RNA polymerase II cis-regulatory region sequence-specific DNA binding"/>
    <property type="evidence" value="ECO:0007669"/>
    <property type="project" value="TreeGrafter"/>
</dbReference>
<name>A0A9Q0MS14_9DIPT</name>
<comment type="subcellular location">
    <subcellularLocation>
        <location evidence="1">Nucleus</location>
    </subcellularLocation>
</comment>
<evidence type="ECO:0000313" key="11">
    <source>
        <dbReference type="EMBL" id="KAJ6636971.1"/>
    </source>
</evidence>
<sequence>MLYGLLLEKKSDDGSHCTKKHSKYSDDVFLLYMPSKMAVAKRSLMKDPTSDSHFVKKTDEYDIAKRKKRSSREDDLSYKTDEKYFFMQKKHNIGPPPLTNRTHMNRQNSDEQDDETLIRETQAALKSLSGGWPDSRGSLYKINDQDENPTFQNLFDDKHNGHKMSPTISTTTGSDGIIDVQYKDGFLYKDFNAKCRSDIKSLQKFRRDKDEPLLQQRHKDSAKCNSQYQPHDFTELVDDSSGELMDIGGVKDDFNRRDIKGDMYVNYNSTMRPTFSQVSAFKPLGDNRKNCPLNIPSSYTLDNSYGSNYGSDVNVCESDLKNEKKKNTIKCHIKEEEAAKPVDSPDSKHYTILQPAGVGSKAALVIEDVAREGVVSVSAVSSTSSPEINAVSSTTVNDKLMYERMVPPFSPGSINKDGNKCPTPNCSGQGHVTGLYTHHRSLSGCPRKDKMTPEILAMHETILKCPTPNCNGRGHVSSNRNTHRSLSGCPQAAAFKAATREAKYQNGFAFRSKCNISAVNSQQSQQSIPTIQPEQQSMNHVQMEKQNIYNTNSVLPSGLSRDNHNIHLEKLADISLPEKRTNFKFNDDASQNNLLMSSKGHIGANKPTIKSEYVIKAEKSVSKSPSQLSTNQLSQQSQQQKMGSYSDQNMHNKALCVNTNQSVQNVNIPQSQSPCMPPHLTVQPPQMSGYMATENSQHTRSAFESTNGLLPNHMNIEDQYIREHQLRFSQQMSEMNTIARPTVSYPSELVSNRTSYELSSRSYDSSTIPTSTAFERYDPSGVPQRGNMYPYMQTTIDDLSNQQKYLHEQQQQMAQAMMKSEQEENSTPIYPKPMYHYDPSAGPLPPGFSAINLSVKVGSIQSGFKGTVSSPGGPVIDLSTSSVTSSSPHGFHVHNFPVQRITSPPSSPHLTSPQVPSPQGQTLDLSVSRIPHCITTSPRYVGHSESMQQRSGRPRSPQTEPVDFSAPPRPLFGMLGSMGPAQYSRESTPDSGTSHYIEGYRDPSGYSPNNSYGMVVQSDFPPNGYPGYGPVAYQCGNPYASAVGPAGYPTPVSGGYSSSAASCYVMPPPQHIPHDKSGTKDRHQHQSHSQELKCPTPGCDGSGHVTGNYSSHRSLSGCPRANKPKSKPRDGQDSEPLSASGCPIANRNKMRVLENGGTVEQHKAAVAAGVNMTAAMKFDGVNCPTIGCDGTGHINGTFLTHRSLSGCPAAAQCIKKSKFDDVMVYPKGYGEYCSYGGDIYYLD</sequence>
<dbReference type="Proteomes" id="UP001151699">
    <property type="component" value="Chromosome X"/>
</dbReference>
<keyword evidence="4" id="KW-0677">Repeat</keyword>
<evidence type="ECO:0000256" key="1">
    <source>
        <dbReference type="ARBA" id="ARBA00004123"/>
    </source>
</evidence>
<keyword evidence="7" id="KW-0805">Transcription regulation</keyword>
<evidence type="ECO:0000313" key="12">
    <source>
        <dbReference type="Proteomes" id="UP001151699"/>
    </source>
</evidence>
<dbReference type="PANTHER" id="PTHR10816:SF15">
    <property type="entry name" value="MYELIN TRANSCRIPTION FACTOR 1-LIKE PROTEIN"/>
    <property type="match status" value="1"/>
</dbReference>
<feature type="compositionally biased region" description="Polar residues" evidence="10">
    <location>
        <begin position="945"/>
        <end position="959"/>
    </location>
</feature>
<dbReference type="PANTHER" id="PTHR10816">
    <property type="entry name" value="MYELIN TRANSCRIPTION FACTOR 1-RELATED"/>
    <property type="match status" value="1"/>
</dbReference>
<accession>A0A9Q0MS14</accession>
<feature type="region of interest" description="Disordered" evidence="10">
    <location>
        <begin position="90"/>
        <end position="113"/>
    </location>
</feature>
<keyword evidence="8" id="KW-0804">Transcription</keyword>